<organism evidence="3 4">
    <name type="scientific">Hermanssonia centrifuga</name>
    <dbReference type="NCBI Taxonomy" id="98765"/>
    <lineage>
        <taxon>Eukaryota</taxon>
        <taxon>Fungi</taxon>
        <taxon>Dikarya</taxon>
        <taxon>Basidiomycota</taxon>
        <taxon>Agaricomycotina</taxon>
        <taxon>Agaricomycetes</taxon>
        <taxon>Polyporales</taxon>
        <taxon>Meruliaceae</taxon>
        <taxon>Hermanssonia</taxon>
    </lineage>
</organism>
<protein>
    <submittedName>
        <fullName evidence="3">Uncharacterized protein</fullName>
    </submittedName>
</protein>
<dbReference type="OrthoDB" id="2755869at2759"/>
<dbReference type="AlphaFoldDB" id="A0A2R6Q7K1"/>
<accession>A0A2R6Q7K1</accession>
<reference evidence="3 4" key="1">
    <citation type="submission" date="2018-02" db="EMBL/GenBank/DDBJ databases">
        <title>Genome sequence of the basidiomycete white-rot fungus Phlebia centrifuga.</title>
        <authorList>
            <person name="Granchi Z."/>
            <person name="Peng M."/>
            <person name="de Vries R.P."/>
            <person name="Hilden K."/>
            <person name="Makela M.R."/>
            <person name="Grigoriev I."/>
            <person name="Riley R."/>
        </authorList>
    </citation>
    <scope>NUCLEOTIDE SEQUENCE [LARGE SCALE GENOMIC DNA]</scope>
    <source>
        <strain evidence="3 4">FBCC195</strain>
    </source>
</reference>
<dbReference type="EMBL" id="MLYV02000382">
    <property type="protein sequence ID" value="PSS03728.1"/>
    <property type="molecule type" value="Genomic_DNA"/>
</dbReference>
<proteinExistence type="predicted"/>
<evidence type="ECO:0000256" key="1">
    <source>
        <dbReference type="SAM" id="MobiDB-lite"/>
    </source>
</evidence>
<keyword evidence="4" id="KW-1185">Reference proteome</keyword>
<evidence type="ECO:0000313" key="4">
    <source>
        <dbReference type="Proteomes" id="UP000186601"/>
    </source>
</evidence>
<evidence type="ECO:0000256" key="2">
    <source>
        <dbReference type="SAM" id="Phobius"/>
    </source>
</evidence>
<name>A0A2R6Q7K1_9APHY</name>
<comment type="caution">
    <text evidence="3">The sequence shown here is derived from an EMBL/GenBank/DDBJ whole genome shotgun (WGS) entry which is preliminary data.</text>
</comment>
<sequence length="250" mass="27216">MSTTASNSATTDTSPTSTSASSTTITSSPNGFFSPGGSPALVLAFLAIGIFAGGLISMIFLRRFALRHLFNRRGWQPEGESFDTRMDFAFGGGMHNRSRRRGPKLGPKPVLWDFQGVSLRNWKRSQDWNLVLPVSARVPEPPNAITPTQPQPAPPQRSGISTLLRLPRHPTPPQIPTPVRKSDGSIQLAVAVAMPFQRNEQPRRTEGDSSHEVPIYELGFVNLPWSSKNSDVLKALQPSEGAQSIIPVVV</sequence>
<dbReference type="Proteomes" id="UP000186601">
    <property type="component" value="Unassembled WGS sequence"/>
</dbReference>
<evidence type="ECO:0000313" key="3">
    <source>
        <dbReference type="EMBL" id="PSS03728.1"/>
    </source>
</evidence>
<keyword evidence="2" id="KW-1133">Transmembrane helix</keyword>
<feature type="region of interest" description="Disordered" evidence="1">
    <location>
        <begin position="1"/>
        <end position="26"/>
    </location>
</feature>
<gene>
    <name evidence="3" type="ORF">PHLCEN_2v3953</name>
</gene>
<keyword evidence="2" id="KW-0812">Transmembrane</keyword>
<keyword evidence="2" id="KW-0472">Membrane</keyword>
<feature type="transmembrane region" description="Helical" evidence="2">
    <location>
        <begin position="40"/>
        <end position="61"/>
    </location>
</feature>